<reference evidence="1" key="1">
    <citation type="submission" date="2018-05" db="EMBL/GenBank/DDBJ databases">
        <authorList>
            <person name="Lanie J.A."/>
            <person name="Ng W.-L."/>
            <person name="Kazmierczak K.M."/>
            <person name="Andrzejewski T.M."/>
            <person name="Davidsen T.M."/>
            <person name="Wayne K.J."/>
            <person name="Tettelin H."/>
            <person name="Glass J.I."/>
            <person name="Rusch D."/>
            <person name="Podicherti R."/>
            <person name="Tsui H.-C.T."/>
            <person name="Winkler M.E."/>
        </authorList>
    </citation>
    <scope>NUCLEOTIDE SEQUENCE</scope>
</reference>
<dbReference type="AlphaFoldDB" id="A0A382UBZ3"/>
<dbReference type="EMBL" id="UINC01143057">
    <property type="protein sequence ID" value="SVD31763.1"/>
    <property type="molecule type" value="Genomic_DNA"/>
</dbReference>
<evidence type="ECO:0000313" key="1">
    <source>
        <dbReference type="EMBL" id="SVD31763.1"/>
    </source>
</evidence>
<protein>
    <recommendedName>
        <fullName evidence="2">Alkyl hydroperoxide reductase subunit C/ Thiol specific antioxidant domain-containing protein</fullName>
    </recommendedName>
</protein>
<sequence>MGEKLQQGEGLPRVTLQMLDGGTVTLPDDAPTRYTALLYYRGHW</sequence>
<proteinExistence type="predicted"/>
<organism evidence="1">
    <name type="scientific">marine metagenome</name>
    <dbReference type="NCBI Taxonomy" id="408172"/>
    <lineage>
        <taxon>unclassified sequences</taxon>
        <taxon>metagenomes</taxon>
        <taxon>ecological metagenomes</taxon>
    </lineage>
</organism>
<accession>A0A382UBZ3</accession>
<name>A0A382UBZ3_9ZZZZ</name>
<evidence type="ECO:0008006" key="2">
    <source>
        <dbReference type="Google" id="ProtNLM"/>
    </source>
</evidence>
<gene>
    <name evidence="1" type="ORF">METZ01_LOCUS384617</name>
</gene>